<name>A0ABC8UD38_9AQUA</name>
<dbReference type="Proteomes" id="UP001642360">
    <property type="component" value="Unassembled WGS sequence"/>
</dbReference>
<evidence type="ECO:0008006" key="4">
    <source>
        <dbReference type="Google" id="ProtNLM"/>
    </source>
</evidence>
<dbReference type="EMBL" id="CAUOFW020007503">
    <property type="protein sequence ID" value="CAK9179471.1"/>
    <property type="molecule type" value="Genomic_DNA"/>
</dbReference>
<evidence type="ECO:0000313" key="3">
    <source>
        <dbReference type="Proteomes" id="UP001642360"/>
    </source>
</evidence>
<keyword evidence="3" id="KW-1185">Reference proteome</keyword>
<feature type="compositionally biased region" description="Basic and acidic residues" evidence="1">
    <location>
        <begin position="57"/>
        <end position="73"/>
    </location>
</feature>
<dbReference type="AlphaFoldDB" id="A0ABC8UD38"/>
<feature type="non-terminal residue" evidence="2">
    <location>
        <position position="73"/>
    </location>
</feature>
<accession>A0ABC8UD38</accession>
<reference evidence="2 3" key="1">
    <citation type="submission" date="2024-02" db="EMBL/GenBank/DDBJ databases">
        <authorList>
            <person name="Vignale AGUSTIN F."/>
            <person name="Sosa J E."/>
            <person name="Modenutti C."/>
        </authorList>
    </citation>
    <scope>NUCLEOTIDE SEQUENCE [LARGE SCALE GENOMIC DNA]</scope>
</reference>
<sequence>MARTRVMSMEVFDAIESVWRLFLVALGLGALLMLIARTKSTGPGAYPPSSGSTSNKRTGEDPSSQDKAEWRTK</sequence>
<proteinExistence type="predicted"/>
<protein>
    <recommendedName>
        <fullName evidence="4">Secreted protein</fullName>
    </recommendedName>
</protein>
<evidence type="ECO:0000313" key="2">
    <source>
        <dbReference type="EMBL" id="CAK9179471.1"/>
    </source>
</evidence>
<feature type="region of interest" description="Disordered" evidence="1">
    <location>
        <begin position="40"/>
        <end position="73"/>
    </location>
</feature>
<evidence type="ECO:0000256" key="1">
    <source>
        <dbReference type="SAM" id="MobiDB-lite"/>
    </source>
</evidence>
<organism evidence="2 3">
    <name type="scientific">Ilex paraguariensis</name>
    <name type="common">yerba mate</name>
    <dbReference type="NCBI Taxonomy" id="185542"/>
    <lineage>
        <taxon>Eukaryota</taxon>
        <taxon>Viridiplantae</taxon>
        <taxon>Streptophyta</taxon>
        <taxon>Embryophyta</taxon>
        <taxon>Tracheophyta</taxon>
        <taxon>Spermatophyta</taxon>
        <taxon>Magnoliopsida</taxon>
        <taxon>eudicotyledons</taxon>
        <taxon>Gunneridae</taxon>
        <taxon>Pentapetalae</taxon>
        <taxon>asterids</taxon>
        <taxon>campanulids</taxon>
        <taxon>Aquifoliales</taxon>
        <taxon>Aquifoliaceae</taxon>
        <taxon>Ilex</taxon>
    </lineage>
</organism>
<gene>
    <name evidence="2" type="ORF">ILEXP_LOCUS49406</name>
</gene>
<comment type="caution">
    <text evidence="2">The sequence shown here is derived from an EMBL/GenBank/DDBJ whole genome shotgun (WGS) entry which is preliminary data.</text>
</comment>